<dbReference type="Gene3D" id="2.120.10.30">
    <property type="entry name" value="TolB, C-terminal domain"/>
    <property type="match status" value="1"/>
</dbReference>
<dbReference type="InterPro" id="IPR017996">
    <property type="entry name" value="MRJP/yellow-related"/>
</dbReference>
<feature type="signal peptide" evidence="3">
    <location>
        <begin position="1"/>
        <end position="20"/>
    </location>
</feature>
<dbReference type="PANTHER" id="PTHR10009">
    <property type="entry name" value="PROTEIN YELLOW-RELATED"/>
    <property type="match status" value="1"/>
</dbReference>
<dbReference type="Proteomes" id="UP000185494">
    <property type="component" value="Chromosome 1"/>
</dbReference>
<dbReference type="RefSeq" id="WP_075798769.1">
    <property type="nucleotide sequence ID" value="NZ_CP015583.1"/>
</dbReference>
<protein>
    <recommendedName>
        <fullName evidence="6">Gluconolactonase</fullName>
    </recommendedName>
</protein>
<dbReference type="SUPFAM" id="SSF63829">
    <property type="entry name" value="Calcium-dependent phosphotriesterase"/>
    <property type="match status" value="1"/>
</dbReference>
<dbReference type="GO" id="GO:0005576">
    <property type="term" value="C:extracellular region"/>
    <property type="evidence" value="ECO:0007669"/>
    <property type="project" value="UniProtKB-SubCell"/>
</dbReference>
<comment type="subcellular location">
    <subcellularLocation>
        <location evidence="1">Secreted</location>
    </subcellularLocation>
</comment>
<dbReference type="eggNOG" id="COG3386">
    <property type="taxonomic scope" value="Bacteria"/>
</dbReference>
<dbReference type="Pfam" id="PF03022">
    <property type="entry name" value="MRJP"/>
    <property type="match status" value="1"/>
</dbReference>
<evidence type="ECO:0000256" key="3">
    <source>
        <dbReference type="SAM" id="SignalP"/>
    </source>
</evidence>
<evidence type="ECO:0000313" key="5">
    <source>
        <dbReference type="Proteomes" id="UP000185494"/>
    </source>
</evidence>
<evidence type="ECO:0000256" key="1">
    <source>
        <dbReference type="ARBA" id="ARBA00004613"/>
    </source>
</evidence>
<dbReference type="KEGG" id="rgi:RGI145_13385"/>
<evidence type="ECO:0000256" key="2">
    <source>
        <dbReference type="ARBA" id="ARBA00022525"/>
    </source>
</evidence>
<proteinExistence type="predicted"/>
<keyword evidence="2" id="KW-0964">Secreted</keyword>
<reference evidence="4 5" key="1">
    <citation type="submission" date="2016-05" db="EMBL/GenBank/DDBJ databases">
        <title>Complete Genome and Methylome Analysis of Psychrotrophic Bacterial Isolates from Antarctic Lake Untersee.</title>
        <authorList>
            <person name="Fomenkov A."/>
            <person name="Akimov V.N."/>
            <person name="Vasilyeva L.V."/>
            <person name="Andersen D."/>
            <person name="Vincze T."/>
            <person name="Roberts R.J."/>
        </authorList>
    </citation>
    <scope>NUCLEOTIDE SEQUENCE [LARGE SCALE GENOMIC DNA]</scope>
    <source>
        <strain evidence="4 5">U14-5</strain>
    </source>
</reference>
<sequence>MNRRSLLAAGMTLPFLAACAMPIQNGLTPVLESDTPIQGVTTSRDGRVFVVFARLDGAEGPRVAEWVNGQYRPYPDAAWNAWRPGTAPNNAFVRANALRIGPEGDLWVVDTGSPGIGKPALSGGPKLVQIDLATNKAKRIYRLDELTGERSFIDDVRFNARLAYVTDAGQPAIIVMDLDRGAGWRVLEGDPSLTARRPLTAEGQELRGLDGRPVLIHADQIEVSRDGQWLYYQSCSGPMSRIATRYVDDRNLADSERARHVEPWAQTGSTGGTAIDAAGNIYASDTDKLAILRIAPDRTVTTLVQDPRLLWVDAMWIDDAGDLWLPAAQLNRLPAFQGGTSRVVQPVRVFKFTLGAPPVRR</sequence>
<dbReference type="InterPro" id="IPR011042">
    <property type="entry name" value="6-blade_b-propeller_TolB-like"/>
</dbReference>
<evidence type="ECO:0000313" key="4">
    <source>
        <dbReference type="EMBL" id="APT57961.1"/>
    </source>
</evidence>
<dbReference type="PROSITE" id="PS51257">
    <property type="entry name" value="PROKAR_LIPOPROTEIN"/>
    <property type="match status" value="1"/>
</dbReference>
<organism evidence="4 5">
    <name type="scientific">Roseomonas gilardii</name>
    <dbReference type="NCBI Taxonomy" id="257708"/>
    <lineage>
        <taxon>Bacteria</taxon>
        <taxon>Pseudomonadati</taxon>
        <taxon>Pseudomonadota</taxon>
        <taxon>Alphaproteobacteria</taxon>
        <taxon>Acetobacterales</taxon>
        <taxon>Roseomonadaceae</taxon>
        <taxon>Roseomonas</taxon>
    </lineage>
</organism>
<feature type="chain" id="PRO_5013063753" description="Gluconolactonase" evidence="3">
    <location>
        <begin position="21"/>
        <end position="361"/>
    </location>
</feature>
<keyword evidence="3" id="KW-0732">Signal</keyword>
<evidence type="ECO:0008006" key="6">
    <source>
        <dbReference type="Google" id="ProtNLM"/>
    </source>
</evidence>
<dbReference type="AlphaFoldDB" id="A0A1L7AGV2"/>
<dbReference type="PANTHER" id="PTHR10009:SF18">
    <property type="entry name" value="PROTEIN YELLOW-LIKE PROTEIN"/>
    <property type="match status" value="1"/>
</dbReference>
<dbReference type="EMBL" id="CP015583">
    <property type="protein sequence ID" value="APT57961.1"/>
    <property type="molecule type" value="Genomic_DNA"/>
</dbReference>
<dbReference type="STRING" id="257708.RGI145_13385"/>
<name>A0A1L7AGV2_9PROT</name>
<gene>
    <name evidence="4" type="ORF">RGI145_13385</name>
</gene>
<accession>A0A1L7AGV2</accession>